<evidence type="ECO:0000313" key="1">
    <source>
        <dbReference type="EMBL" id="RAO78480.1"/>
    </source>
</evidence>
<dbReference type="InterPro" id="IPR013783">
    <property type="entry name" value="Ig-like_fold"/>
</dbReference>
<proteinExistence type="predicted"/>
<dbReference type="Gene3D" id="2.60.40.10">
    <property type="entry name" value="Immunoglobulins"/>
    <property type="match status" value="1"/>
</dbReference>
<dbReference type="EMBL" id="QLOE01000014">
    <property type="protein sequence ID" value="RAO78480.1"/>
    <property type="molecule type" value="Genomic_DNA"/>
</dbReference>
<dbReference type="Proteomes" id="UP000249782">
    <property type="component" value="Unassembled WGS sequence"/>
</dbReference>
<comment type="caution">
    <text evidence="1">The sequence shown here is derived from an EMBL/GenBank/DDBJ whole genome shotgun (WGS) entry which is preliminary data.</text>
</comment>
<accession>A0A328PA75</accession>
<evidence type="ECO:0000313" key="2">
    <source>
        <dbReference type="Proteomes" id="UP000249782"/>
    </source>
</evidence>
<dbReference type="RefSeq" id="WP_112094519.1">
    <property type="nucleotide sequence ID" value="NZ_QLOE01000014.1"/>
</dbReference>
<dbReference type="OrthoDB" id="81613at2157"/>
<reference evidence="1 2" key="1">
    <citation type="submission" date="2018-06" db="EMBL/GenBank/DDBJ databases">
        <title>Draft genome sequence of hyperthermophilic methanogen Methanothermobacter tenebrarum sp. MCM-B 1447.</title>
        <authorList>
            <person name="Pore S.D."/>
            <person name="Dagar S."/>
            <person name="Dhakephalkar P.K."/>
        </authorList>
    </citation>
    <scope>NUCLEOTIDE SEQUENCE [LARGE SCALE GENOMIC DNA]</scope>
    <source>
        <strain evidence="1 2">MCM B 1447</strain>
    </source>
</reference>
<name>A0A328PA75_9EURY</name>
<dbReference type="AlphaFoldDB" id="A0A328PA75"/>
<sequence>MKIGTLTILIVGLLAVVAAAYLLTKEPGTPTLSNTTQKTESNVTSTGAAKLVATQEGPETAHPGTNVTITCEIKNVGSEPAENIILTSQVFEKRIERINPGEKVKFNISVYIPTLEEVKKDFGPNATLSNPFYIGGYTVIYHDIKGEHQITSNPINIKLI</sequence>
<protein>
    <submittedName>
        <fullName evidence="1">Uncharacterized protein</fullName>
    </submittedName>
</protein>
<gene>
    <name evidence="1" type="ORF">DPC56_07815</name>
</gene>
<organism evidence="1 2">
    <name type="scientific">Methanothermobacter tenebrarum</name>
    <dbReference type="NCBI Taxonomy" id="680118"/>
    <lineage>
        <taxon>Archaea</taxon>
        <taxon>Methanobacteriati</taxon>
        <taxon>Methanobacteriota</taxon>
        <taxon>Methanomada group</taxon>
        <taxon>Methanobacteria</taxon>
        <taxon>Methanobacteriales</taxon>
        <taxon>Methanobacteriaceae</taxon>
        <taxon>Methanothermobacter</taxon>
    </lineage>
</organism>
<keyword evidence="2" id="KW-1185">Reference proteome</keyword>